<dbReference type="GO" id="GO:0005737">
    <property type="term" value="C:cytoplasm"/>
    <property type="evidence" value="ECO:0007669"/>
    <property type="project" value="TreeGrafter"/>
</dbReference>
<dbReference type="AlphaFoldDB" id="A0A812MCN0"/>
<keyword evidence="3" id="KW-1185">Reference proteome</keyword>
<evidence type="ECO:0000313" key="2">
    <source>
        <dbReference type="EMBL" id="CAE7264527.1"/>
    </source>
</evidence>
<dbReference type="Pfam" id="PF13679">
    <property type="entry name" value="Methyltransf_32"/>
    <property type="match status" value="1"/>
</dbReference>
<dbReference type="PANTHER" id="PTHR13369:SF0">
    <property type="entry name" value="GLUTATHIONE S-TRANSFERASE C-TERMINAL DOMAIN-CONTAINING PROTEIN"/>
    <property type="match status" value="1"/>
</dbReference>
<dbReference type="InterPro" id="IPR025714">
    <property type="entry name" value="Methyltranfer_dom"/>
</dbReference>
<dbReference type="SUPFAM" id="SSF53335">
    <property type="entry name" value="S-adenosyl-L-methionine-dependent methyltransferases"/>
    <property type="match status" value="1"/>
</dbReference>
<reference evidence="2" key="1">
    <citation type="submission" date="2021-02" db="EMBL/GenBank/DDBJ databases">
        <authorList>
            <person name="Dougan E. K."/>
            <person name="Rhodes N."/>
            <person name="Thang M."/>
            <person name="Chan C."/>
        </authorList>
    </citation>
    <scope>NUCLEOTIDE SEQUENCE</scope>
</reference>
<dbReference type="PANTHER" id="PTHR13369">
    <property type="match status" value="1"/>
</dbReference>
<feature type="domain" description="Methyltransferase" evidence="1">
    <location>
        <begin position="123"/>
        <end position="240"/>
    </location>
</feature>
<evidence type="ECO:0000313" key="3">
    <source>
        <dbReference type="Proteomes" id="UP000604046"/>
    </source>
</evidence>
<dbReference type="CDD" id="cd02440">
    <property type="entry name" value="AdoMet_MTases"/>
    <property type="match status" value="1"/>
</dbReference>
<name>A0A812MCN0_9DINO</name>
<gene>
    <name evidence="2" type="primary">gstcd</name>
    <name evidence="2" type="ORF">SNAT2548_LOCUS13936</name>
</gene>
<dbReference type="OrthoDB" id="440121at2759"/>
<dbReference type="InterPro" id="IPR029063">
    <property type="entry name" value="SAM-dependent_MTases_sf"/>
</dbReference>
<accession>A0A812MCN0</accession>
<comment type="caution">
    <text evidence="2">The sequence shown here is derived from an EMBL/GenBank/DDBJ whole genome shotgun (WGS) entry which is preliminary data.</text>
</comment>
<protein>
    <submittedName>
        <fullName evidence="2">Gstcd protein</fullName>
    </submittedName>
</protein>
<dbReference type="EMBL" id="CAJNDS010001546">
    <property type="protein sequence ID" value="CAE7264527.1"/>
    <property type="molecule type" value="Genomic_DNA"/>
</dbReference>
<dbReference type="Proteomes" id="UP000604046">
    <property type="component" value="Unassembled WGS sequence"/>
</dbReference>
<organism evidence="2 3">
    <name type="scientific">Symbiodinium natans</name>
    <dbReference type="NCBI Taxonomy" id="878477"/>
    <lineage>
        <taxon>Eukaryota</taxon>
        <taxon>Sar</taxon>
        <taxon>Alveolata</taxon>
        <taxon>Dinophyceae</taxon>
        <taxon>Suessiales</taxon>
        <taxon>Symbiodiniaceae</taxon>
        <taxon>Symbiodinium</taxon>
    </lineage>
</organism>
<sequence>MPMNASIVGKYGFRRRAEQRTAAVASIWAQATVGKRFIGKFASRRARVACQWLCDALQHIGKVCELVEAEACQSSVTGGIHWETLPKADIELSCQHGASALDPADGELDMGRASRKRAQVDCLASYALQMMEGATKVVEFGAGSGHLGLLLASQRPDCQVVLVEAKAYSADVASRRIEGTGIANCRVFHGTVDAFAATGEDFDLAVGLHLCGLLTDAVLGLARRRRAAACVVPCCYGQVATLKEDHQRGEGTAQRMHPCSQAMRMISTEAQLAMWATPLRKICIHFTLHGFCWGSACEDFAWCAKAADFTAGKGGVFDPDGEGFRTAWSSPLHASVVCKCRLRSRA</sequence>
<dbReference type="Gene3D" id="3.40.50.150">
    <property type="entry name" value="Vaccinia Virus protein VP39"/>
    <property type="match status" value="1"/>
</dbReference>
<proteinExistence type="predicted"/>
<evidence type="ECO:0000259" key="1">
    <source>
        <dbReference type="Pfam" id="PF13679"/>
    </source>
</evidence>